<evidence type="ECO:0000313" key="3">
    <source>
        <dbReference type="Proteomes" id="UP000515150"/>
    </source>
</evidence>
<protein>
    <submittedName>
        <fullName evidence="4">Coiled-coil domain-containing protein 157 isoform X1</fullName>
    </submittedName>
</protein>
<evidence type="ECO:0000256" key="1">
    <source>
        <dbReference type="SAM" id="Coils"/>
    </source>
</evidence>
<feature type="compositionally biased region" description="Polar residues" evidence="2">
    <location>
        <begin position="180"/>
        <end position="190"/>
    </location>
</feature>
<organism evidence="3 4">
    <name type="scientific">Betta splendens</name>
    <name type="common">Siamese fighting fish</name>
    <dbReference type="NCBI Taxonomy" id="158456"/>
    <lineage>
        <taxon>Eukaryota</taxon>
        <taxon>Metazoa</taxon>
        <taxon>Chordata</taxon>
        <taxon>Craniata</taxon>
        <taxon>Vertebrata</taxon>
        <taxon>Euteleostomi</taxon>
        <taxon>Actinopterygii</taxon>
        <taxon>Neopterygii</taxon>
        <taxon>Teleostei</taxon>
        <taxon>Neoteleostei</taxon>
        <taxon>Acanthomorphata</taxon>
        <taxon>Anabantaria</taxon>
        <taxon>Anabantiformes</taxon>
        <taxon>Anabantoidei</taxon>
        <taxon>Osphronemidae</taxon>
        <taxon>Betta</taxon>
    </lineage>
</organism>
<feature type="region of interest" description="Disordered" evidence="2">
    <location>
        <begin position="688"/>
        <end position="711"/>
    </location>
</feature>
<name>A0A9W2XZQ9_BETSP</name>
<dbReference type="PANTHER" id="PTHR43696:SF9">
    <property type="entry name" value="COILED-COIL DOMAIN-CONTAINING PROTEIN 157"/>
    <property type="match status" value="1"/>
</dbReference>
<feature type="region of interest" description="Disordered" evidence="2">
    <location>
        <begin position="172"/>
        <end position="191"/>
    </location>
</feature>
<dbReference type="InterPro" id="IPR029681">
    <property type="entry name" value="CCDC157"/>
</dbReference>
<feature type="compositionally biased region" description="Low complexity" evidence="2">
    <location>
        <begin position="148"/>
        <end position="158"/>
    </location>
</feature>
<dbReference type="PANTHER" id="PTHR43696">
    <property type="entry name" value="COILED-COIL DOMAIN-CONTAINING PROTEIN 157"/>
    <property type="match status" value="1"/>
</dbReference>
<dbReference type="CTD" id="550631"/>
<dbReference type="GeneID" id="114863280"/>
<proteinExistence type="predicted"/>
<evidence type="ECO:0000313" key="4">
    <source>
        <dbReference type="RefSeq" id="XP_055367254.1"/>
    </source>
</evidence>
<dbReference type="RefSeq" id="XP_055367254.1">
    <property type="nucleotide sequence ID" value="XM_055511279.1"/>
</dbReference>
<keyword evidence="3" id="KW-1185">Reference proteome</keyword>
<feature type="region of interest" description="Disordered" evidence="2">
    <location>
        <begin position="594"/>
        <end position="675"/>
    </location>
</feature>
<feature type="compositionally biased region" description="Basic and acidic residues" evidence="2">
    <location>
        <begin position="648"/>
        <end position="660"/>
    </location>
</feature>
<sequence length="711" mass="80433">MSQFLGRQDCIESLRKDLVDLQGAVLDVFSRTGPVRFSSWKFPDKLSCNLDMVVLLEQYDFVDGEDAFNQHSHIVLLELVIDRLLLLLQSFNCYVEQLRCRRRREDTQHTGCQSVGLVVRNYWSNLVQLSNCKDRKPQTCDGETETASSVSSHMSSASDGCRPALAAWPSTDSLERLPQNRPSSGPNPKNSLYPRDSVCSVSCQTVEPSLVPCDACRGVQSLLRRTGEALVELLRAEGLPCSLQPLLAAVEDTVGVGDMTAGDVAQWAGEQLRDTRRLAKHLQEVRGTVRPLRDQLAASEAERKQCKARLDKARNEFERETEKRQANVVQLEFSLRKAQRCVKETEQRLQEEQQQRRREMLNWEEGDARLKEKAALQQDSLQALACENKALQEKVRTLQRLEHEARCDLQERVQQLEGQISETRVLLDKESAKYRSACRQQESMQAKQRALLERVNVLDEDREDLQRQLDESEERQADLRDQLRRVAEEKEQQRAQLLKEQDLYSELHREKQILETRIGNLQNTVTELKEHVDALQERERLLVAFPELSPPTQDQPQTTGNVLLDMEQQLRANNTRIQVLEKENSTLHGSLEKLRQRAQQHASTGASPQQTSGISLPSTPLEKQQSAPTQMHSPLESSSDARAGFNNRGKEARGGDRDLEPEALGDRVSAATPSSLQVHVQSLHLNTGATVAKGRAKTHSASVGGSNYRRK</sequence>
<dbReference type="Proteomes" id="UP000515150">
    <property type="component" value="Chromosome 9"/>
</dbReference>
<feature type="compositionally biased region" description="Polar residues" evidence="2">
    <location>
        <begin position="597"/>
        <end position="640"/>
    </location>
</feature>
<dbReference type="AlphaFoldDB" id="A0A9W2XZQ9"/>
<feature type="region of interest" description="Disordered" evidence="2">
    <location>
        <begin position="135"/>
        <end position="158"/>
    </location>
</feature>
<evidence type="ECO:0000256" key="2">
    <source>
        <dbReference type="SAM" id="MobiDB-lite"/>
    </source>
</evidence>
<feature type="coiled-coil region" evidence="1">
    <location>
        <begin position="296"/>
        <end position="538"/>
    </location>
</feature>
<reference evidence="4" key="1">
    <citation type="submission" date="2025-08" db="UniProtKB">
        <authorList>
            <consortium name="RefSeq"/>
        </authorList>
    </citation>
    <scope>IDENTIFICATION</scope>
</reference>
<dbReference type="OrthoDB" id="10051906at2759"/>
<accession>A0A9W2XZQ9</accession>
<keyword evidence="1" id="KW-0175">Coiled coil</keyword>
<gene>
    <name evidence="4" type="primary">ccdc157</name>
</gene>